<name>A0A5C7J8A7_9BACT</name>
<evidence type="ECO:0000256" key="1">
    <source>
        <dbReference type="SAM" id="Coils"/>
    </source>
</evidence>
<gene>
    <name evidence="2" type="ORF">E6Q11_02840</name>
</gene>
<dbReference type="Proteomes" id="UP000321026">
    <property type="component" value="Unassembled WGS sequence"/>
</dbReference>
<evidence type="ECO:0000313" key="2">
    <source>
        <dbReference type="EMBL" id="TXG77374.1"/>
    </source>
</evidence>
<protein>
    <submittedName>
        <fullName evidence="2">Uncharacterized protein</fullName>
    </submittedName>
</protein>
<evidence type="ECO:0000313" key="3">
    <source>
        <dbReference type="Proteomes" id="UP000321026"/>
    </source>
</evidence>
<dbReference type="EMBL" id="SSDS01000047">
    <property type="protein sequence ID" value="TXG77374.1"/>
    <property type="molecule type" value="Genomic_DNA"/>
</dbReference>
<accession>A0A5C7J8A7</accession>
<feature type="coiled-coil region" evidence="1">
    <location>
        <begin position="13"/>
        <end position="40"/>
    </location>
</feature>
<dbReference type="AlphaFoldDB" id="A0A5C7J8A7"/>
<proteinExistence type="predicted"/>
<sequence>MLKISSTQIKQALSEASGTLRKLAQENTELSEKLAFYVKKERCEKIAQEMSERGIKPEQTFSEKVAELMETDRSLDVVEEAIRLEPKTMKLASLEDGGRFTESNPFFSIVASLQD</sequence>
<comment type="caution">
    <text evidence="2">The sequence shown here is derived from an EMBL/GenBank/DDBJ whole genome shotgun (WGS) entry which is preliminary data.</text>
</comment>
<keyword evidence="1" id="KW-0175">Coiled coil</keyword>
<organism evidence="2 3">
    <name type="scientific">Candidatus Dojkabacteria bacterium</name>
    <dbReference type="NCBI Taxonomy" id="2099670"/>
    <lineage>
        <taxon>Bacteria</taxon>
        <taxon>Candidatus Dojkabacteria</taxon>
    </lineage>
</organism>
<reference evidence="2 3" key="1">
    <citation type="submission" date="2018-09" db="EMBL/GenBank/DDBJ databases">
        <title>Metagenome Assembled Genomes from an Advanced Water Purification Facility.</title>
        <authorList>
            <person name="Stamps B.W."/>
            <person name="Spear J.R."/>
        </authorList>
    </citation>
    <scope>NUCLEOTIDE SEQUENCE [LARGE SCALE GENOMIC DNA]</scope>
    <source>
        <strain evidence="2">Bin_63_2</strain>
    </source>
</reference>